<keyword evidence="5 6" id="KW-0472">Membrane</keyword>
<dbReference type="PANTHER" id="PTHR35007:SF2">
    <property type="entry name" value="PILUS ASSEMBLE PROTEIN"/>
    <property type="match status" value="1"/>
</dbReference>
<keyword evidence="2" id="KW-1003">Cell membrane</keyword>
<comment type="subcellular location">
    <subcellularLocation>
        <location evidence="1">Cell membrane</location>
        <topology evidence="1">Multi-pass membrane protein</topology>
    </subcellularLocation>
</comment>
<evidence type="ECO:0000256" key="1">
    <source>
        <dbReference type="ARBA" id="ARBA00004651"/>
    </source>
</evidence>
<evidence type="ECO:0000256" key="4">
    <source>
        <dbReference type="ARBA" id="ARBA00022989"/>
    </source>
</evidence>
<evidence type="ECO:0000256" key="3">
    <source>
        <dbReference type="ARBA" id="ARBA00022692"/>
    </source>
</evidence>
<evidence type="ECO:0000259" key="7">
    <source>
        <dbReference type="Pfam" id="PF00482"/>
    </source>
</evidence>
<gene>
    <name evidence="8" type="ORF">SAMN03080606_02705</name>
</gene>
<evidence type="ECO:0000256" key="2">
    <source>
        <dbReference type="ARBA" id="ARBA00022475"/>
    </source>
</evidence>
<feature type="transmembrane region" description="Helical" evidence="6">
    <location>
        <begin position="85"/>
        <end position="105"/>
    </location>
</feature>
<keyword evidence="9" id="KW-1185">Reference proteome</keyword>
<evidence type="ECO:0000313" key="8">
    <source>
        <dbReference type="EMBL" id="SCY84489.1"/>
    </source>
</evidence>
<accession>A0A1G5J9I8</accession>
<dbReference type="PANTHER" id="PTHR35007">
    <property type="entry name" value="INTEGRAL MEMBRANE PROTEIN-RELATED"/>
    <property type="match status" value="1"/>
</dbReference>
<evidence type="ECO:0000313" key="9">
    <source>
        <dbReference type="Proteomes" id="UP000198636"/>
    </source>
</evidence>
<dbReference type="AlphaFoldDB" id="A0A1G5J9I8"/>
<dbReference type="EMBL" id="FMUS01000018">
    <property type="protein sequence ID" value="SCY84489.1"/>
    <property type="molecule type" value="Genomic_DNA"/>
</dbReference>
<dbReference type="InterPro" id="IPR018076">
    <property type="entry name" value="T2SS_GspF_dom"/>
</dbReference>
<keyword evidence="3 6" id="KW-0812">Transmembrane</keyword>
<proteinExistence type="predicted"/>
<evidence type="ECO:0000256" key="5">
    <source>
        <dbReference type="ARBA" id="ARBA00023136"/>
    </source>
</evidence>
<protein>
    <submittedName>
        <fullName evidence="8">Tight adherence protein C</fullName>
    </submittedName>
</protein>
<reference evidence="8 9" key="1">
    <citation type="submission" date="2016-10" db="EMBL/GenBank/DDBJ databases">
        <authorList>
            <person name="de Groot N.N."/>
        </authorList>
    </citation>
    <scope>NUCLEOTIDE SEQUENCE [LARGE SCALE GENOMIC DNA]</scope>
    <source>
        <strain evidence="8 9">DSM 18978</strain>
    </source>
</reference>
<dbReference type="GO" id="GO:0005886">
    <property type="term" value="C:plasma membrane"/>
    <property type="evidence" value="ECO:0007669"/>
    <property type="project" value="UniProtKB-SubCell"/>
</dbReference>
<dbReference type="Proteomes" id="UP000198636">
    <property type="component" value="Unassembled WGS sequence"/>
</dbReference>
<feature type="transmembrane region" description="Helical" evidence="6">
    <location>
        <begin position="264"/>
        <end position="288"/>
    </location>
</feature>
<name>A0A1G5J9I8_9FIRM</name>
<sequence length="290" mass="33517">MIFFFLFIHVCTFFMLYILSRNKYEEFTALTNSTEYPLRKLLPVGLLILDCVNYKFRGSYDKRLFNNFIELYGVKKGRSFQRIHWANIITIMLIEGIVICFYGMVLGIETITLTHLLLYFAILFLTAYGLGNEIKIKIRRRHILLKLDFTEFVNKIALLIDAGLTVSAALERIATDSNIERPLYKEINETLMEIQGGKAEMEAFENFAHRCRVPEVFKFVAILLQTIKKGNSQMASMLRLLSNECWIMRRNTAKTLGEEASTKLLFPMMMILCAILIIVLTPAVLALYSM</sequence>
<feature type="domain" description="Type II secretion system protein GspF" evidence="7">
    <location>
        <begin position="152"/>
        <end position="282"/>
    </location>
</feature>
<feature type="transmembrane region" description="Helical" evidence="6">
    <location>
        <begin position="111"/>
        <end position="131"/>
    </location>
</feature>
<evidence type="ECO:0000256" key="6">
    <source>
        <dbReference type="SAM" id="Phobius"/>
    </source>
</evidence>
<dbReference type="Pfam" id="PF00482">
    <property type="entry name" value="T2SSF"/>
    <property type="match status" value="1"/>
</dbReference>
<keyword evidence="4 6" id="KW-1133">Transmembrane helix</keyword>
<dbReference type="RefSeq" id="WP_091544381.1">
    <property type="nucleotide sequence ID" value="NZ_FMUS01000018.1"/>
</dbReference>
<dbReference type="OrthoDB" id="9793966at2"/>
<organism evidence="8 9">
    <name type="scientific">Alkaliphilus peptidifermentans DSM 18978</name>
    <dbReference type="NCBI Taxonomy" id="1120976"/>
    <lineage>
        <taxon>Bacteria</taxon>
        <taxon>Bacillati</taxon>
        <taxon>Bacillota</taxon>
        <taxon>Clostridia</taxon>
        <taxon>Peptostreptococcales</taxon>
        <taxon>Natronincolaceae</taxon>
        <taxon>Alkaliphilus</taxon>
    </lineage>
</organism>
<dbReference type="STRING" id="1120976.SAMN03080606_02705"/>